<dbReference type="EMBL" id="CP037423">
    <property type="protein sequence ID" value="QDV44185.1"/>
    <property type="molecule type" value="Genomic_DNA"/>
</dbReference>
<gene>
    <name evidence="2" type="ORF">Enr13x_40470</name>
</gene>
<name>A0A518HTJ7_9BACT</name>
<reference evidence="2 3" key="1">
    <citation type="submission" date="2019-03" db="EMBL/GenBank/DDBJ databases">
        <title>Deep-cultivation of Planctomycetes and their phenomic and genomic characterization uncovers novel biology.</title>
        <authorList>
            <person name="Wiegand S."/>
            <person name="Jogler M."/>
            <person name="Boedeker C."/>
            <person name="Pinto D."/>
            <person name="Vollmers J."/>
            <person name="Rivas-Marin E."/>
            <person name="Kohn T."/>
            <person name="Peeters S.H."/>
            <person name="Heuer A."/>
            <person name="Rast P."/>
            <person name="Oberbeckmann S."/>
            <person name="Bunk B."/>
            <person name="Jeske O."/>
            <person name="Meyerdierks A."/>
            <person name="Storesund J.E."/>
            <person name="Kallscheuer N."/>
            <person name="Luecker S."/>
            <person name="Lage O.M."/>
            <person name="Pohl T."/>
            <person name="Merkel B.J."/>
            <person name="Hornburger P."/>
            <person name="Mueller R.-W."/>
            <person name="Bruemmer F."/>
            <person name="Labrenz M."/>
            <person name="Spormann A.M."/>
            <person name="Op den Camp H."/>
            <person name="Overmann J."/>
            <person name="Amann R."/>
            <person name="Jetten M.S.M."/>
            <person name="Mascher T."/>
            <person name="Medema M.H."/>
            <person name="Devos D.P."/>
            <person name="Kaster A.-K."/>
            <person name="Ovreas L."/>
            <person name="Rohde M."/>
            <person name="Galperin M.Y."/>
            <person name="Jogler C."/>
        </authorList>
    </citation>
    <scope>NUCLEOTIDE SEQUENCE [LARGE SCALE GENOMIC DNA]</scope>
    <source>
        <strain evidence="2 3">Enr13</strain>
    </source>
</reference>
<sequence length="232" mass="26579">MKSSFEFQPTNPFSTSFIAPSQVVYRFSHGANATNPHNVDAQLESLLAKLKSTRRAVIVGPHGTGKSTLLHTFLPKLQRSYPQVAFHQLSNDPSMSLGKRLADRFRAGKRIRQRLLELPQDGLLVVDGWEQMTHVSRLRVARTASNRKLTLLATCHYRMPGWTVLHETRANPKLIRSLADDLLSDSPYELRKMIDGHLKDRRLTPTTNVRELWFEMYDMVEDAHTHELKFHG</sequence>
<protein>
    <submittedName>
        <fullName evidence="2">NACHT domain protein</fullName>
    </submittedName>
</protein>
<evidence type="ECO:0000259" key="1">
    <source>
        <dbReference type="Pfam" id="PF05729"/>
    </source>
</evidence>
<dbReference type="Pfam" id="PF05729">
    <property type="entry name" value="NACHT"/>
    <property type="match status" value="1"/>
</dbReference>
<accession>A0A518HTJ7</accession>
<dbReference type="KEGG" id="snep:Enr13x_40470"/>
<dbReference type="RefSeq" id="WP_145388568.1">
    <property type="nucleotide sequence ID" value="NZ_CP037423.1"/>
</dbReference>
<dbReference type="AlphaFoldDB" id="A0A518HTJ7"/>
<dbReference type="OrthoDB" id="282562at2"/>
<dbReference type="InterPro" id="IPR007111">
    <property type="entry name" value="NACHT_NTPase"/>
</dbReference>
<dbReference type="Proteomes" id="UP000319004">
    <property type="component" value="Chromosome"/>
</dbReference>
<feature type="domain" description="NACHT" evidence="1">
    <location>
        <begin position="55"/>
        <end position="180"/>
    </location>
</feature>
<dbReference type="Gene3D" id="3.40.50.300">
    <property type="entry name" value="P-loop containing nucleotide triphosphate hydrolases"/>
    <property type="match status" value="1"/>
</dbReference>
<organism evidence="2 3">
    <name type="scientific">Stieleria neptunia</name>
    <dbReference type="NCBI Taxonomy" id="2527979"/>
    <lineage>
        <taxon>Bacteria</taxon>
        <taxon>Pseudomonadati</taxon>
        <taxon>Planctomycetota</taxon>
        <taxon>Planctomycetia</taxon>
        <taxon>Pirellulales</taxon>
        <taxon>Pirellulaceae</taxon>
        <taxon>Stieleria</taxon>
    </lineage>
</organism>
<evidence type="ECO:0000313" key="2">
    <source>
        <dbReference type="EMBL" id="QDV44185.1"/>
    </source>
</evidence>
<evidence type="ECO:0000313" key="3">
    <source>
        <dbReference type="Proteomes" id="UP000319004"/>
    </source>
</evidence>
<keyword evidence="3" id="KW-1185">Reference proteome</keyword>
<dbReference type="SUPFAM" id="SSF52540">
    <property type="entry name" value="P-loop containing nucleoside triphosphate hydrolases"/>
    <property type="match status" value="1"/>
</dbReference>
<dbReference type="InterPro" id="IPR027417">
    <property type="entry name" value="P-loop_NTPase"/>
</dbReference>
<proteinExistence type="predicted"/>